<dbReference type="OrthoDB" id="5292182at2"/>
<dbReference type="STRING" id="1238182.C882_3332"/>
<dbReference type="GO" id="GO:0016740">
    <property type="term" value="F:transferase activity"/>
    <property type="evidence" value="ECO:0007669"/>
    <property type="project" value="UniProtKB-KW"/>
</dbReference>
<dbReference type="PANTHER" id="PTHR43861">
    <property type="entry name" value="TRANS-ACONITATE 2-METHYLTRANSFERASE-RELATED"/>
    <property type="match status" value="1"/>
</dbReference>
<evidence type="ECO:0000313" key="2">
    <source>
        <dbReference type="EMBL" id="EKV26045.1"/>
    </source>
</evidence>
<dbReference type="InterPro" id="IPR029063">
    <property type="entry name" value="SAM-dependent_MTases_sf"/>
</dbReference>
<evidence type="ECO:0000256" key="1">
    <source>
        <dbReference type="ARBA" id="ARBA00022679"/>
    </source>
</evidence>
<keyword evidence="3" id="KW-1185">Reference proteome</keyword>
<gene>
    <name evidence="2" type="ORF">C882_3332</name>
</gene>
<proteinExistence type="predicted"/>
<dbReference type="Pfam" id="PF13489">
    <property type="entry name" value="Methyltransf_23"/>
    <property type="match status" value="1"/>
</dbReference>
<keyword evidence="1" id="KW-0808">Transferase</keyword>
<dbReference type="PANTHER" id="PTHR43861:SF3">
    <property type="entry name" value="PUTATIVE (AFU_ORTHOLOGUE AFUA_2G14390)-RELATED"/>
    <property type="match status" value="1"/>
</dbReference>
<protein>
    <submittedName>
        <fullName evidence="2">Uncharacterized protein</fullName>
    </submittedName>
</protein>
<comment type="caution">
    <text evidence="2">The sequence shown here is derived from an EMBL/GenBank/DDBJ whole genome shotgun (WGS) entry which is preliminary data.</text>
</comment>
<dbReference type="Proteomes" id="UP000009881">
    <property type="component" value="Unassembled WGS sequence"/>
</dbReference>
<reference evidence="2 3" key="1">
    <citation type="journal article" date="2013" name="Genome Announc.">
        <title>Draft Genome Sequence of an Alphaproteobacterium, Caenispirillum salinarum AK4(T), Isolated from a Solar Saltern.</title>
        <authorList>
            <person name="Khatri I."/>
            <person name="Singh A."/>
            <person name="Korpole S."/>
            <person name="Pinnaka A.K."/>
            <person name="Subramanian S."/>
        </authorList>
    </citation>
    <scope>NUCLEOTIDE SEQUENCE [LARGE SCALE GENOMIC DNA]</scope>
    <source>
        <strain evidence="2 3">AK4</strain>
    </source>
</reference>
<dbReference type="EMBL" id="ANHY01000040">
    <property type="protein sequence ID" value="EKV26045.1"/>
    <property type="molecule type" value="Genomic_DNA"/>
</dbReference>
<dbReference type="RefSeq" id="WP_009542952.1">
    <property type="nucleotide sequence ID" value="NZ_ANHY01000040.1"/>
</dbReference>
<name>K9GJ94_9PROT</name>
<organism evidence="2 3">
    <name type="scientific">Caenispirillum salinarum AK4</name>
    <dbReference type="NCBI Taxonomy" id="1238182"/>
    <lineage>
        <taxon>Bacteria</taxon>
        <taxon>Pseudomonadati</taxon>
        <taxon>Pseudomonadota</taxon>
        <taxon>Alphaproteobacteria</taxon>
        <taxon>Rhodospirillales</taxon>
        <taxon>Novispirillaceae</taxon>
        <taxon>Caenispirillum</taxon>
    </lineage>
</organism>
<evidence type="ECO:0000313" key="3">
    <source>
        <dbReference type="Proteomes" id="UP000009881"/>
    </source>
</evidence>
<dbReference type="CDD" id="cd02440">
    <property type="entry name" value="AdoMet_MTases"/>
    <property type="match status" value="1"/>
</dbReference>
<dbReference type="AlphaFoldDB" id="K9GJ94"/>
<accession>K9GJ94</accession>
<dbReference type="SUPFAM" id="SSF53335">
    <property type="entry name" value="S-adenosyl-L-methionine-dependent methyltransferases"/>
    <property type="match status" value="1"/>
</dbReference>
<sequence length="311" mass="33805">MHDRRALEPADAAAASNIMTPEDLTRWLAPLREPTALAAMAGRAGCLEAQCRALVETFANEAETYAPLLLEHLRPGARVLEVGSGLGFLANWLSARDVDLTALEPAAGAFDVFDALAKDIAERSGPKQPRRLAMTAEELDPDTHGRFDLIYSFNVLEHIADLDAAVAAMARVLAPGGTMLHVCPNYTFPYEPHLAIPLVPGAPAATRRLFPRRVAAQQGVWDSLNFITARRLRRLARTNSLEMTLAPPLMPAMIERLGQDPIFARRHLGEDAGPLVPQLMRLSSTLGVAALLRRIPPSLLSPMTVILRARG</sequence>
<dbReference type="eggNOG" id="COG2227">
    <property type="taxonomic scope" value="Bacteria"/>
</dbReference>
<dbReference type="Gene3D" id="3.40.50.150">
    <property type="entry name" value="Vaccinia Virus protein VP39"/>
    <property type="match status" value="1"/>
</dbReference>